<proteinExistence type="predicted"/>
<accession>A0A1G2CH92</accession>
<comment type="caution">
    <text evidence="2">The sequence shown here is derived from an EMBL/GenBank/DDBJ whole genome shotgun (WGS) entry which is preliminary data.</text>
</comment>
<protein>
    <submittedName>
        <fullName evidence="2">Uncharacterized protein</fullName>
    </submittedName>
</protein>
<feature type="transmembrane region" description="Helical" evidence="1">
    <location>
        <begin position="102"/>
        <end position="127"/>
    </location>
</feature>
<sequence>MTKKIAKICVIGAGVAALALLILPSITSAFVPPKVFPTGYWGKPLVVPDHSFCGLIQTFVNVIYFGITILFFVLIPFFIMYGGFLILTSMGSSEKVGEGRKMVTGAIVGAVIGLVAFFIIDAFFTFIGPNIGGDWRNPEAACNITFFKTSTPAK</sequence>
<dbReference type="AlphaFoldDB" id="A0A1G2CH92"/>
<keyword evidence="1" id="KW-0812">Transmembrane</keyword>
<feature type="transmembrane region" description="Helical" evidence="1">
    <location>
        <begin position="62"/>
        <end position="90"/>
    </location>
</feature>
<name>A0A1G2CH92_9BACT</name>
<evidence type="ECO:0000313" key="2">
    <source>
        <dbReference type="EMBL" id="OGZ00597.1"/>
    </source>
</evidence>
<evidence type="ECO:0000256" key="1">
    <source>
        <dbReference type="SAM" id="Phobius"/>
    </source>
</evidence>
<keyword evidence="1" id="KW-1133">Transmembrane helix</keyword>
<keyword evidence="1" id="KW-0472">Membrane</keyword>
<organism evidence="2 3">
    <name type="scientific">Candidatus Liptonbacteria bacterium RIFCSPLOWO2_01_FULL_53_13</name>
    <dbReference type="NCBI Taxonomy" id="1798651"/>
    <lineage>
        <taxon>Bacteria</taxon>
        <taxon>Candidatus Liptoniibacteriota</taxon>
    </lineage>
</organism>
<dbReference type="Proteomes" id="UP000178348">
    <property type="component" value="Unassembled WGS sequence"/>
</dbReference>
<reference evidence="2 3" key="1">
    <citation type="journal article" date="2016" name="Nat. Commun.">
        <title>Thousands of microbial genomes shed light on interconnected biogeochemical processes in an aquifer system.</title>
        <authorList>
            <person name="Anantharaman K."/>
            <person name="Brown C.T."/>
            <person name="Hug L.A."/>
            <person name="Sharon I."/>
            <person name="Castelle C.J."/>
            <person name="Probst A.J."/>
            <person name="Thomas B.C."/>
            <person name="Singh A."/>
            <person name="Wilkins M.J."/>
            <person name="Karaoz U."/>
            <person name="Brodie E.L."/>
            <person name="Williams K.H."/>
            <person name="Hubbard S.S."/>
            <person name="Banfield J.F."/>
        </authorList>
    </citation>
    <scope>NUCLEOTIDE SEQUENCE [LARGE SCALE GENOMIC DNA]</scope>
</reference>
<evidence type="ECO:0000313" key="3">
    <source>
        <dbReference type="Proteomes" id="UP000178348"/>
    </source>
</evidence>
<dbReference type="EMBL" id="MHLB01000060">
    <property type="protein sequence ID" value="OGZ00597.1"/>
    <property type="molecule type" value="Genomic_DNA"/>
</dbReference>
<gene>
    <name evidence="2" type="ORF">A2946_03180</name>
</gene>